<reference evidence="2 3" key="1">
    <citation type="submission" date="2018-09" db="EMBL/GenBank/DDBJ databases">
        <title>Genome Sequence of Paenibacillus lautus Strain E7593-69, Azo Dye-Degrading Bacteria, Isolated from Commercial Tattoo Inks.</title>
        <authorList>
            <person name="Nho S.W."/>
            <person name="Kim S.-J."/>
            <person name="Kweon O."/>
            <person name="Cerniglia C.E."/>
        </authorList>
    </citation>
    <scope>NUCLEOTIDE SEQUENCE [LARGE SCALE GENOMIC DNA]</scope>
    <source>
        <strain evidence="2 3">E7593-69</strain>
    </source>
</reference>
<evidence type="ECO:0000313" key="2">
    <source>
        <dbReference type="EMBL" id="AYB42698.1"/>
    </source>
</evidence>
<dbReference type="Proteomes" id="UP000266552">
    <property type="component" value="Chromosome"/>
</dbReference>
<dbReference type="KEGG" id="plw:D5F53_05090"/>
<name>A0A385TI81_PAELA</name>
<dbReference type="PANTHER" id="PTHR43155:SF2">
    <property type="entry name" value="CYCLIC DI-GMP PHOSPHODIESTERASE PA4108"/>
    <property type="match status" value="1"/>
</dbReference>
<dbReference type="RefSeq" id="WP_119846788.1">
    <property type="nucleotide sequence ID" value="NZ_CP032412.1"/>
</dbReference>
<evidence type="ECO:0000259" key="1">
    <source>
        <dbReference type="PROSITE" id="PS51832"/>
    </source>
</evidence>
<proteinExistence type="predicted"/>
<keyword evidence="3" id="KW-1185">Reference proteome</keyword>
<dbReference type="Gene3D" id="1.10.3210.10">
    <property type="entry name" value="Hypothetical protein af1432"/>
    <property type="match status" value="1"/>
</dbReference>
<sequence length="367" mass="40759">MRLIPINALRPGMVLGKKIYNSDGLILLAEGVELTAGLIRRLGTLELGYVYIEDPMTEDIVVPELLTEETRLQAIQSIRTSFKNLESQAALKGSFLHLGKTFSGMMESIMDEISEHDEGMVLLTDMNTNDYNLYRHSLNVCVYSTVLGVSYGYNREELRVLGLGALLHDIGKTRISQKLLNHPGRLSEEEFREVQKHTEVGFKILKDEPNIPLLSAHCALSHHERLDGSGYPRALKGPEIHEYAKWIAITDSFDAMTTQRVYKPALLPHEAVEVMYAGSGTLYEQSFLAMFRDRVAIYPPGISVKLHTGENGVVSRIHAHVPHRPVVRVLTDAEGMPLPAPYEVDLSETLAVMIAGIGQSTIDQTGA</sequence>
<protein>
    <submittedName>
        <fullName evidence="2">HD-GYP domain-containing protein</fullName>
    </submittedName>
</protein>
<dbReference type="InterPro" id="IPR037522">
    <property type="entry name" value="HD_GYP_dom"/>
</dbReference>
<dbReference type="SUPFAM" id="SSF109604">
    <property type="entry name" value="HD-domain/PDEase-like"/>
    <property type="match status" value="1"/>
</dbReference>
<dbReference type="PROSITE" id="PS51832">
    <property type="entry name" value="HD_GYP"/>
    <property type="match status" value="1"/>
</dbReference>
<evidence type="ECO:0000313" key="3">
    <source>
        <dbReference type="Proteomes" id="UP000266552"/>
    </source>
</evidence>
<dbReference type="PANTHER" id="PTHR43155">
    <property type="entry name" value="CYCLIC DI-GMP PHOSPHODIESTERASE PA4108-RELATED"/>
    <property type="match status" value="1"/>
</dbReference>
<organism evidence="2 3">
    <name type="scientific">Paenibacillus lautus</name>
    <name type="common">Bacillus lautus</name>
    <dbReference type="NCBI Taxonomy" id="1401"/>
    <lineage>
        <taxon>Bacteria</taxon>
        <taxon>Bacillati</taxon>
        <taxon>Bacillota</taxon>
        <taxon>Bacilli</taxon>
        <taxon>Bacillales</taxon>
        <taxon>Paenibacillaceae</taxon>
        <taxon>Paenibacillus</taxon>
    </lineage>
</organism>
<accession>A0A385TI81</accession>
<dbReference type="InterPro" id="IPR003607">
    <property type="entry name" value="HD/PDEase_dom"/>
</dbReference>
<dbReference type="SMART" id="SM00471">
    <property type="entry name" value="HDc"/>
    <property type="match status" value="1"/>
</dbReference>
<dbReference type="EMBL" id="CP032412">
    <property type="protein sequence ID" value="AYB42698.1"/>
    <property type="molecule type" value="Genomic_DNA"/>
</dbReference>
<gene>
    <name evidence="2" type="ORF">D5F53_05090</name>
</gene>
<dbReference type="AlphaFoldDB" id="A0A385TI81"/>
<dbReference type="Pfam" id="PF13487">
    <property type="entry name" value="HD_5"/>
    <property type="match status" value="1"/>
</dbReference>
<dbReference type="CDD" id="cd00077">
    <property type="entry name" value="HDc"/>
    <property type="match status" value="1"/>
</dbReference>
<feature type="domain" description="HD-GYP" evidence="1">
    <location>
        <begin position="111"/>
        <end position="307"/>
    </location>
</feature>